<evidence type="ECO:0000256" key="10">
    <source>
        <dbReference type="ARBA" id="ARBA00032598"/>
    </source>
</evidence>
<comment type="cofactor">
    <cofactor evidence="1">
        <name>Mg(2+)</name>
        <dbReference type="ChEBI" id="CHEBI:18420"/>
    </cofactor>
</comment>
<protein>
    <recommendedName>
        <fullName evidence="4">Glucose-1-phosphate thymidylyltransferase</fullName>
        <ecNumber evidence="3">2.7.7.24</ecNumber>
    </recommendedName>
    <alternativeName>
        <fullName evidence="10">dTDP-glucose pyrophosphorylase</fullName>
    </alternativeName>
    <alternativeName>
        <fullName evidence="9">dTDP-glucose synthase</fullName>
    </alternativeName>
</protein>
<keyword evidence="13" id="KW-0946">Virion</keyword>
<sequence>MKGVILAGGTGSRLRPVTNVINKHLLPIGTYPMIHYAIAKLADAGIEDIVLVTAGSSAGLFIQYIGSGADWGVRVSYKIQEKPGGIAQALALVEDNIRPGEKMVVLLGDNLFEDTLRPAVQQFAQSEPQSARVFLKKVHDPKRYGVPELRGGRIASIEEKPLEPKSDYCVTGVYMYDSGVFDMIRQIAPSARGELEITDVNNVYAQLGKLQYTIFDGWWTDAGTPKSMFEANARIMADDAL</sequence>
<dbReference type="SUPFAM" id="SSF53448">
    <property type="entry name" value="Nucleotide-diphospho-sugar transferases"/>
    <property type="match status" value="1"/>
</dbReference>
<evidence type="ECO:0000256" key="2">
    <source>
        <dbReference type="ARBA" id="ARBA00010480"/>
    </source>
</evidence>
<dbReference type="PANTHER" id="PTHR43532">
    <property type="entry name" value="GLUCOSE-1-PHOSPHATE THYMIDYLYLTRANSFERASE"/>
    <property type="match status" value="1"/>
</dbReference>
<keyword evidence="14" id="KW-1185">Reference proteome</keyword>
<evidence type="ECO:0000256" key="5">
    <source>
        <dbReference type="ARBA" id="ARBA00022679"/>
    </source>
</evidence>
<reference evidence="13 14" key="1">
    <citation type="submission" date="2019-02" db="EMBL/GenBank/DDBJ databases">
        <title>Paenibacillus sp. nov., isolated from surface-sterilized tissue of Thalictrum simplex L.</title>
        <authorList>
            <person name="Tuo L."/>
        </authorList>
    </citation>
    <scope>NUCLEOTIDE SEQUENCE [LARGE SCALE GENOMIC DNA]</scope>
    <source>
        <strain evidence="13 14">N2SHLJ1</strain>
    </source>
</reference>
<dbReference type="EC" id="2.7.7.24" evidence="3"/>
<keyword evidence="13" id="KW-0167">Capsid protein</keyword>
<evidence type="ECO:0000256" key="7">
    <source>
        <dbReference type="ARBA" id="ARBA00022723"/>
    </source>
</evidence>
<keyword evidence="7" id="KW-0479">Metal-binding</keyword>
<name>A0A4Q9E143_9BACL</name>
<evidence type="ECO:0000259" key="12">
    <source>
        <dbReference type="Pfam" id="PF00483"/>
    </source>
</evidence>
<evidence type="ECO:0000313" key="13">
    <source>
        <dbReference type="EMBL" id="TBL81883.1"/>
    </source>
</evidence>
<dbReference type="AlphaFoldDB" id="A0A4Q9E143"/>
<evidence type="ECO:0000256" key="8">
    <source>
        <dbReference type="ARBA" id="ARBA00022842"/>
    </source>
</evidence>
<dbReference type="InterPro" id="IPR005835">
    <property type="entry name" value="NTP_transferase_dom"/>
</dbReference>
<comment type="similarity">
    <text evidence="2">Belongs to the glucose-1-phosphate thymidylyltransferase family.</text>
</comment>
<dbReference type="GO" id="GO:0008879">
    <property type="term" value="F:glucose-1-phosphate thymidylyltransferase activity"/>
    <property type="evidence" value="ECO:0007669"/>
    <property type="project" value="UniProtKB-EC"/>
</dbReference>
<evidence type="ECO:0000256" key="1">
    <source>
        <dbReference type="ARBA" id="ARBA00001946"/>
    </source>
</evidence>
<keyword evidence="6" id="KW-0548">Nucleotidyltransferase</keyword>
<evidence type="ECO:0000256" key="9">
    <source>
        <dbReference type="ARBA" id="ARBA00032492"/>
    </source>
</evidence>
<comment type="catalytic activity">
    <reaction evidence="11">
        <text>dTTP + alpha-D-glucose 1-phosphate + H(+) = dTDP-alpha-D-glucose + diphosphate</text>
        <dbReference type="Rhea" id="RHEA:15225"/>
        <dbReference type="ChEBI" id="CHEBI:15378"/>
        <dbReference type="ChEBI" id="CHEBI:33019"/>
        <dbReference type="ChEBI" id="CHEBI:37568"/>
        <dbReference type="ChEBI" id="CHEBI:57477"/>
        <dbReference type="ChEBI" id="CHEBI:58601"/>
        <dbReference type="EC" id="2.7.7.24"/>
    </reaction>
</comment>
<dbReference type="Proteomes" id="UP000293142">
    <property type="component" value="Unassembled WGS sequence"/>
</dbReference>
<evidence type="ECO:0000256" key="6">
    <source>
        <dbReference type="ARBA" id="ARBA00022695"/>
    </source>
</evidence>
<evidence type="ECO:0000256" key="3">
    <source>
        <dbReference type="ARBA" id="ARBA00012461"/>
    </source>
</evidence>
<evidence type="ECO:0000256" key="4">
    <source>
        <dbReference type="ARBA" id="ARBA00017654"/>
    </source>
</evidence>
<accession>A0A4Q9E143</accession>
<dbReference type="Gene3D" id="3.90.550.10">
    <property type="entry name" value="Spore Coat Polysaccharide Biosynthesis Protein SpsA, Chain A"/>
    <property type="match status" value="1"/>
</dbReference>
<dbReference type="EMBL" id="SIRE01000002">
    <property type="protein sequence ID" value="TBL81883.1"/>
    <property type="molecule type" value="Genomic_DNA"/>
</dbReference>
<comment type="caution">
    <text evidence="13">The sequence shown here is derived from an EMBL/GenBank/DDBJ whole genome shotgun (WGS) entry which is preliminary data.</text>
</comment>
<dbReference type="PANTHER" id="PTHR43532:SF1">
    <property type="entry name" value="GLUCOSE-1-PHOSPHATE THYMIDYLYLTRANSFERASE 1"/>
    <property type="match status" value="1"/>
</dbReference>
<dbReference type="GO" id="GO:0046872">
    <property type="term" value="F:metal ion binding"/>
    <property type="evidence" value="ECO:0007669"/>
    <property type="project" value="UniProtKB-KW"/>
</dbReference>
<dbReference type="RefSeq" id="WP_131011666.1">
    <property type="nucleotide sequence ID" value="NZ_SIRE01000002.1"/>
</dbReference>
<keyword evidence="5" id="KW-0808">Transferase</keyword>
<dbReference type="Pfam" id="PF00483">
    <property type="entry name" value="NTP_transferase"/>
    <property type="match status" value="1"/>
</dbReference>
<gene>
    <name evidence="13" type="ORF">EYB31_01795</name>
</gene>
<dbReference type="OrthoDB" id="9803871at2"/>
<dbReference type="InterPro" id="IPR005907">
    <property type="entry name" value="G1P_thy_trans_s"/>
</dbReference>
<evidence type="ECO:0000256" key="11">
    <source>
        <dbReference type="ARBA" id="ARBA00049336"/>
    </source>
</evidence>
<proteinExistence type="inferred from homology"/>
<keyword evidence="8" id="KW-0460">Magnesium</keyword>
<organism evidence="13 14">
    <name type="scientific">Paenibacillus thalictri</name>
    <dbReference type="NCBI Taxonomy" id="2527873"/>
    <lineage>
        <taxon>Bacteria</taxon>
        <taxon>Bacillati</taxon>
        <taxon>Bacillota</taxon>
        <taxon>Bacilli</taxon>
        <taxon>Bacillales</taxon>
        <taxon>Paenibacillaceae</taxon>
        <taxon>Paenibacillus</taxon>
    </lineage>
</organism>
<evidence type="ECO:0000313" key="14">
    <source>
        <dbReference type="Proteomes" id="UP000293142"/>
    </source>
</evidence>
<feature type="domain" description="Nucleotidyl transferase" evidence="12">
    <location>
        <begin position="2"/>
        <end position="235"/>
    </location>
</feature>
<dbReference type="InterPro" id="IPR029044">
    <property type="entry name" value="Nucleotide-diphossugar_trans"/>
</dbReference>